<evidence type="ECO:0000313" key="2">
    <source>
        <dbReference type="Proteomes" id="UP000756703"/>
    </source>
</evidence>
<dbReference type="InterPro" id="IPR010428">
    <property type="entry name" value="Zincin_1"/>
</dbReference>
<evidence type="ECO:0000313" key="1">
    <source>
        <dbReference type="EMBL" id="MBI4132579.1"/>
    </source>
</evidence>
<organism evidence="1 2">
    <name type="scientific">Candidatus Sungiibacteriota bacterium</name>
    <dbReference type="NCBI Taxonomy" id="2750080"/>
    <lineage>
        <taxon>Bacteria</taxon>
        <taxon>Candidatus Sungiibacteriota</taxon>
    </lineage>
</organism>
<dbReference type="AlphaFoldDB" id="A0A932YYK9"/>
<dbReference type="Gene3D" id="3.30.2010.20">
    <property type="match status" value="1"/>
</dbReference>
<dbReference type="CDD" id="cd12952">
    <property type="entry name" value="MMP_ACEL2062"/>
    <property type="match status" value="1"/>
</dbReference>
<sequence length="121" mass="13922">MSHLEPVSQFSDTMIAAAIAALPERVRRAIRNVVFVVNEDEKGDLLGHYHGIPNTQRGGNYFWVVPDVITLYRRTIEEEATASGKSLEDVVRLVVWHEVGHYLGYDEAGVRRLERKWRRFS</sequence>
<dbReference type="Proteomes" id="UP000756703">
    <property type="component" value="Unassembled WGS sequence"/>
</dbReference>
<accession>A0A932YYK9</accession>
<comment type="caution">
    <text evidence="1">The sequence shown here is derived from an EMBL/GenBank/DDBJ whole genome shotgun (WGS) entry which is preliminary data.</text>
</comment>
<gene>
    <name evidence="1" type="ORF">HY473_00560</name>
</gene>
<reference evidence="1" key="1">
    <citation type="submission" date="2020-07" db="EMBL/GenBank/DDBJ databases">
        <title>Huge and variable diversity of episymbiotic CPR bacteria and DPANN archaea in groundwater ecosystems.</title>
        <authorList>
            <person name="He C.Y."/>
            <person name="Keren R."/>
            <person name="Whittaker M."/>
            <person name="Farag I.F."/>
            <person name="Doudna J."/>
            <person name="Cate J.H.D."/>
            <person name="Banfield J.F."/>
        </authorList>
    </citation>
    <scope>NUCLEOTIDE SEQUENCE</scope>
    <source>
        <strain evidence="1">NC_groundwater_1225_Ag_S-0.1um_56_177</strain>
    </source>
</reference>
<proteinExistence type="predicted"/>
<name>A0A932YYK9_9BACT</name>
<protein>
    <submittedName>
        <fullName evidence="1">Metallopeptidase family protein</fullName>
    </submittedName>
</protein>
<dbReference type="InterPro" id="IPR038555">
    <property type="entry name" value="Zincin_1_sf"/>
</dbReference>
<dbReference type="EMBL" id="JACQMI010000005">
    <property type="protein sequence ID" value="MBI4132579.1"/>
    <property type="molecule type" value="Genomic_DNA"/>
</dbReference>
<dbReference type="Pfam" id="PF06262">
    <property type="entry name" value="Zincin_1"/>
    <property type="match status" value="1"/>
</dbReference>
<dbReference type="SUPFAM" id="SSF55486">
    <property type="entry name" value="Metalloproteases ('zincins'), catalytic domain"/>
    <property type="match status" value="1"/>
</dbReference>